<evidence type="ECO:0008006" key="3">
    <source>
        <dbReference type="Google" id="ProtNLM"/>
    </source>
</evidence>
<dbReference type="KEGG" id="aqt:FN924_08255"/>
<evidence type="ECO:0000313" key="1">
    <source>
        <dbReference type="EMBL" id="QDP40160.1"/>
    </source>
</evidence>
<keyword evidence="2" id="KW-1185">Reference proteome</keyword>
<gene>
    <name evidence="1" type="ORF">FN924_08255</name>
</gene>
<dbReference type="Proteomes" id="UP000315215">
    <property type="component" value="Chromosome"/>
</dbReference>
<organism evidence="1 2">
    <name type="scientific">Radiobacillus deserti</name>
    <dbReference type="NCBI Taxonomy" id="2594883"/>
    <lineage>
        <taxon>Bacteria</taxon>
        <taxon>Bacillati</taxon>
        <taxon>Bacillota</taxon>
        <taxon>Bacilli</taxon>
        <taxon>Bacillales</taxon>
        <taxon>Bacillaceae</taxon>
        <taxon>Radiobacillus</taxon>
    </lineage>
</organism>
<sequence length="595" mass="66709">MTSIYSSITSLVHKSNNQNGVLIPGQVIRGKVLKLFANQQALIQLGNQQLVAQLQTPLASADSYWFQVQSTGDSIHLKVLSDKKALTEGQIITQLIQSLGLKDQKAGQALLMQLLRDNIPFTPKDIKAAFDILKHSPDKKAALDTLVSLFSSRIPISPATFEAFSTDSKQSFTKQIDMLYQSLRETGPLSNEQTKLLAMLESVRSNTNQSFVSYVTQRIKQEITTNNPMMYNLFQKAGLLDSHVSWEQWKVEWSKPMGENSLALSSSLDQVKLKLQELYANQLPLTSNQKQQLVTLIQRLDGNGTRTDAQLAVLEKFLDKFQIKPVFSSIENRLAGNQSVSGQEWNRVQLLQTLSNLQLDTTSSKGLVDVVTKMPVSSDSSSLHFLAHIKQAIRLLGLDYEQQVVHLAKQNGLEHADLDSSIKSLLIELVQQEKGTNPTSQSRFEPLLQLITNAQLVSNHQLGPYIQLNVQLPGSTLGVKDDINLTFEGQKTASGEINPDFCRILFYLQLHQLEETIIDMNVQKRNVHVTIYNDHPMTEKLVNQFKDALHHGLDSLQYQLSTIHVKTLPTDEGKKDFQATTPIEVMNRKGVDFKI</sequence>
<evidence type="ECO:0000313" key="2">
    <source>
        <dbReference type="Proteomes" id="UP000315215"/>
    </source>
</evidence>
<protein>
    <recommendedName>
        <fullName evidence="3">Flagellar hook-length control protein FliK</fullName>
    </recommendedName>
</protein>
<dbReference type="EMBL" id="CP041666">
    <property type="protein sequence ID" value="QDP40160.1"/>
    <property type="molecule type" value="Genomic_DNA"/>
</dbReference>
<dbReference type="OrthoDB" id="2351076at2"/>
<dbReference type="RefSeq" id="WP_143893465.1">
    <property type="nucleotide sequence ID" value="NZ_CP041666.1"/>
</dbReference>
<name>A0A516KFK8_9BACI</name>
<accession>A0A516KFK8</accession>
<reference evidence="1 2" key="1">
    <citation type="submission" date="2019-07" db="EMBL/GenBank/DDBJ databases">
        <authorList>
            <person name="Li J."/>
        </authorList>
    </citation>
    <scope>NUCLEOTIDE SEQUENCE [LARGE SCALE GENOMIC DNA]</scope>
    <source>
        <strain evidence="1 2">TKL69</strain>
    </source>
</reference>
<proteinExistence type="predicted"/>
<dbReference type="AlphaFoldDB" id="A0A516KFK8"/>